<accession>A0A918NMA6</accession>
<organism evidence="1 2">
    <name type="scientific">Streptomyces minutiscleroticus</name>
    <dbReference type="NCBI Taxonomy" id="68238"/>
    <lineage>
        <taxon>Bacteria</taxon>
        <taxon>Bacillati</taxon>
        <taxon>Actinomycetota</taxon>
        <taxon>Actinomycetes</taxon>
        <taxon>Kitasatosporales</taxon>
        <taxon>Streptomycetaceae</taxon>
        <taxon>Streptomyces</taxon>
    </lineage>
</organism>
<proteinExistence type="predicted"/>
<dbReference type="EMBL" id="BMVU01000017">
    <property type="protein sequence ID" value="GGX80377.1"/>
    <property type="molecule type" value="Genomic_DNA"/>
</dbReference>
<evidence type="ECO:0000313" key="1">
    <source>
        <dbReference type="EMBL" id="GGX80377.1"/>
    </source>
</evidence>
<gene>
    <name evidence="1" type="ORF">GCM10010358_38420</name>
</gene>
<comment type="caution">
    <text evidence="1">The sequence shown here is derived from an EMBL/GenBank/DDBJ whole genome shotgun (WGS) entry which is preliminary data.</text>
</comment>
<reference evidence="1" key="2">
    <citation type="submission" date="2020-09" db="EMBL/GenBank/DDBJ databases">
        <authorList>
            <person name="Sun Q."/>
            <person name="Ohkuma M."/>
        </authorList>
    </citation>
    <scope>NUCLEOTIDE SEQUENCE</scope>
    <source>
        <strain evidence="1">JCM 4790</strain>
    </source>
</reference>
<dbReference type="Proteomes" id="UP000619244">
    <property type="component" value="Unassembled WGS sequence"/>
</dbReference>
<protein>
    <submittedName>
        <fullName evidence="1">Uncharacterized protein</fullName>
    </submittedName>
</protein>
<evidence type="ECO:0000313" key="2">
    <source>
        <dbReference type="Proteomes" id="UP000619244"/>
    </source>
</evidence>
<reference evidence="1" key="1">
    <citation type="journal article" date="2014" name="Int. J. Syst. Evol. Microbiol.">
        <title>Complete genome sequence of Corynebacterium casei LMG S-19264T (=DSM 44701T), isolated from a smear-ripened cheese.</title>
        <authorList>
            <consortium name="US DOE Joint Genome Institute (JGI-PGF)"/>
            <person name="Walter F."/>
            <person name="Albersmeier A."/>
            <person name="Kalinowski J."/>
            <person name="Ruckert C."/>
        </authorList>
    </citation>
    <scope>NUCLEOTIDE SEQUENCE</scope>
    <source>
        <strain evidence="1">JCM 4790</strain>
    </source>
</reference>
<keyword evidence="2" id="KW-1185">Reference proteome</keyword>
<sequence length="123" mass="12957">MSCTALVLRSYLHARICARLMDITSRVSPVSPVVCIDIPSDLLFCPTGLNGTETGAVASVPPACEVGQPRKTVPSVPSRIGRTGCRARLRDSGDARLRAAVGDSTAASWVVVAVAARRKKQDP</sequence>
<name>A0A918NMA6_9ACTN</name>
<dbReference type="AlphaFoldDB" id="A0A918NMA6"/>